<feature type="domain" description="HNH nuclease" evidence="2">
    <location>
        <begin position="161"/>
        <end position="220"/>
    </location>
</feature>
<evidence type="ECO:0000259" key="2">
    <source>
        <dbReference type="Pfam" id="PF13391"/>
    </source>
</evidence>
<protein>
    <recommendedName>
        <fullName evidence="2">HNH nuclease domain-containing protein</fullName>
    </recommendedName>
</protein>
<reference evidence="3 4" key="1">
    <citation type="journal article" date="2012" name="Genome Biol.">
        <title>The genome of the polar eukaryotic microalga coccomyxa subellipsoidea reveals traits of cold adaptation.</title>
        <authorList>
            <person name="Blanc G."/>
            <person name="Agarkova I."/>
            <person name="Grimwood J."/>
            <person name="Kuo A."/>
            <person name="Brueggeman A."/>
            <person name="Dunigan D."/>
            <person name="Gurnon J."/>
            <person name="Ladunga I."/>
            <person name="Lindquist E."/>
            <person name="Lucas S."/>
            <person name="Pangilinan J."/>
            <person name="Proschold T."/>
            <person name="Salamov A."/>
            <person name="Schmutz J."/>
            <person name="Weeks D."/>
            <person name="Yamada T."/>
            <person name="Claverie J.M."/>
            <person name="Grigoriev I."/>
            <person name="Van Etten J."/>
            <person name="Lomsadze A."/>
            <person name="Borodovsky M."/>
        </authorList>
    </citation>
    <scope>NUCLEOTIDE SEQUENCE [LARGE SCALE GENOMIC DNA]</scope>
    <source>
        <strain evidence="3 4">C-169</strain>
    </source>
</reference>
<evidence type="ECO:0000256" key="1">
    <source>
        <dbReference type="SAM" id="MobiDB-lite"/>
    </source>
</evidence>
<accession>I0Z932</accession>
<dbReference type="InterPro" id="IPR003615">
    <property type="entry name" value="HNH_nuc"/>
</dbReference>
<organism evidence="3 4">
    <name type="scientific">Coccomyxa subellipsoidea (strain C-169)</name>
    <name type="common">Green microalga</name>
    <dbReference type="NCBI Taxonomy" id="574566"/>
    <lineage>
        <taxon>Eukaryota</taxon>
        <taxon>Viridiplantae</taxon>
        <taxon>Chlorophyta</taxon>
        <taxon>core chlorophytes</taxon>
        <taxon>Trebouxiophyceae</taxon>
        <taxon>Trebouxiophyceae incertae sedis</taxon>
        <taxon>Coccomyxaceae</taxon>
        <taxon>Coccomyxa</taxon>
        <taxon>Coccomyxa subellipsoidea</taxon>
    </lineage>
</organism>
<feature type="compositionally biased region" description="Basic and acidic residues" evidence="1">
    <location>
        <begin position="120"/>
        <end position="137"/>
    </location>
</feature>
<feature type="region of interest" description="Disordered" evidence="1">
    <location>
        <begin position="105"/>
        <end position="137"/>
    </location>
</feature>
<proteinExistence type="predicted"/>
<dbReference type="AlphaFoldDB" id="I0Z932"/>
<evidence type="ECO:0000313" key="3">
    <source>
        <dbReference type="EMBL" id="EIE27151.1"/>
    </source>
</evidence>
<name>I0Z932_COCSC</name>
<feature type="compositionally biased region" description="Polar residues" evidence="1">
    <location>
        <begin position="105"/>
        <end position="116"/>
    </location>
</feature>
<comment type="caution">
    <text evidence="3">The sequence shown here is derived from an EMBL/GenBank/DDBJ whole genome shotgun (WGS) entry which is preliminary data.</text>
</comment>
<sequence length="375" mass="42224">MDVVTQRLEQLDKDIAKATADANQAWDAYQRETDPRQEAKFEKRWQQLVKGEEDLLAERKALAAQLTGPVLPLVEQLQADVKTLARGQVLQRLLFAEAFPLRRSTQPSYSSASGASGTKRKQEKEQRQRVETARRKSEKKAFDRAVEDYYHVAPDSAQLACMVLHCELRRVLMCHAHIFPKAKRESMFDWLGVSEVHAGWNGLLLGKPIRVVFDEGGLCFTKAGEEDVLRVRLLNPDLTGQSLGEAFDAILAGDASYSPDDVPADVRAMTFQDLEGRELQAPYLPYRSLALRLDDVFAAPDPVAALHAFLREPLFHVLSSGGARPHVPETYKQMYAMLFATSGVEHTANHLTHRLRHTFSERIKEGPRSLEELII</sequence>
<keyword evidence="4" id="KW-1185">Reference proteome</keyword>
<gene>
    <name evidence="3" type="ORF">COCSUDRAFT_55174</name>
</gene>
<dbReference type="Proteomes" id="UP000007264">
    <property type="component" value="Unassembled WGS sequence"/>
</dbReference>
<dbReference type="Pfam" id="PF13391">
    <property type="entry name" value="HNH_2"/>
    <property type="match status" value="1"/>
</dbReference>
<dbReference type="EMBL" id="AGSI01000001">
    <property type="protein sequence ID" value="EIE27151.1"/>
    <property type="molecule type" value="Genomic_DNA"/>
</dbReference>
<dbReference type="KEGG" id="csl:COCSUDRAFT_55174"/>
<dbReference type="GeneID" id="17045166"/>
<dbReference type="RefSeq" id="XP_005651695.1">
    <property type="nucleotide sequence ID" value="XM_005651638.1"/>
</dbReference>
<evidence type="ECO:0000313" key="4">
    <source>
        <dbReference type="Proteomes" id="UP000007264"/>
    </source>
</evidence>